<organism evidence="1 2">
    <name type="scientific">Alkalicoccobacillus gibsonii</name>
    <dbReference type="NCBI Taxonomy" id="79881"/>
    <lineage>
        <taxon>Bacteria</taxon>
        <taxon>Bacillati</taxon>
        <taxon>Bacillota</taxon>
        <taxon>Bacilli</taxon>
        <taxon>Bacillales</taxon>
        <taxon>Bacillaceae</taxon>
        <taxon>Alkalicoccobacillus</taxon>
    </lineage>
</organism>
<gene>
    <name evidence="1" type="ORF">MKY91_07295</name>
</gene>
<dbReference type="EMBL" id="JBCITK010000001">
    <property type="protein sequence ID" value="MEN0642949.1"/>
    <property type="molecule type" value="Genomic_DNA"/>
</dbReference>
<comment type="caution">
    <text evidence="1">The sequence shown here is derived from an EMBL/GenBank/DDBJ whole genome shotgun (WGS) entry which is preliminary data.</text>
</comment>
<dbReference type="InterPro" id="IPR043519">
    <property type="entry name" value="NT_sf"/>
</dbReference>
<proteinExistence type="predicted"/>
<reference evidence="1 2" key="1">
    <citation type="submission" date="2024-03" db="EMBL/GenBank/DDBJ databases">
        <title>Bacilli Hybrid Assemblies.</title>
        <authorList>
            <person name="Kovac J."/>
        </authorList>
    </citation>
    <scope>NUCLEOTIDE SEQUENCE [LARGE SCALE GENOMIC DNA]</scope>
    <source>
        <strain evidence="1 2">FSL R7-0666</strain>
    </source>
</reference>
<dbReference type="Gene3D" id="3.30.460.10">
    <property type="entry name" value="Beta Polymerase, domain 2"/>
    <property type="match status" value="1"/>
</dbReference>
<dbReference type="InterPro" id="IPR007344">
    <property type="entry name" value="GrpB/CoaE"/>
</dbReference>
<keyword evidence="2" id="KW-1185">Reference proteome</keyword>
<dbReference type="SUPFAM" id="SSF81301">
    <property type="entry name" value="Nucleotidyltransferase"/>
    <property type="match status" value="1"/>
</dbReference>
<name>A0ABU9VGB3_9BACI</name>
<protein>
    <submittedName>
        <fullName evidence="1">GrpB family protein</fullName>
    </submittedName>
</protein>
<dbReference type="RefSeq" id="WP_343129961.1">
    <property type="nucleotide sequence ID" value="NZ_JBCITK010000001.1"/>
</dbReference>
<dbReference type="PANTHER" id="PTHR34822:SF1">
    <property type="entry name" value="GRPB FAMILY PROTEIN"/>
    <property type="match status" value="1"/>
</dbReference>
<accession>A0ABU9VGB3</accession>
<dbReference type="Pfam" id="PF04229">
    <property type="entry name" value="GrpB"/>
    <property type="match status" value="1"/>
</dbReference>
<dbReference type="PANTHER" id="PTHR34822">
    <property type="entry name" value="GRPB DOMAIN PROTEIN (AFU_ORTHOLOGUE AFUA_1G01530)"/>
    <property type="match status" value="1"/>
</dbReference>
<evidence type="ECO:0000313" key="1">
    <source>
        <dbReference type="EMBL" id="MEN0642949.1"/>
    </source>
</evidence>
<sequence length="162" mass="18805">METFQLKSVDQTILKRMVQKHSLQIQQLIPNAEIHHVGSTAVPNALTKGDIDFQIRVNQKDFPTAKRLLLSSYELNTGSSQTSFFSAFEMEDELPIGVQLTVINSEIDHFWKVTEFFKANPTIQEEYNQLKKAYNGQPMEKYRTKKSEFIEKILFSEAFLHF</sequence>
<dbReference type="Proteomes" id="UP001418796">
    <property type="component" value="Unassembled WGS sequence"/>
</dbReference>
<evidence type="ECO:0000313" key="2">
    <source>
        <dbReference type="Proteomes" id="UP001418796"/>
    </source>
</evidence>